<reference evidence="10" key="1">
    <citation type="submission" date="2015-04" db="EMBL/GenBank/DDBJ databases">
        <title>H18N11 Identified in Bolivia using a New Consensus PCR Assay for the Identification of Highly Divergent Influenza Viruses.</title>
        <authorList>
            <person name="Liang E."/>
            <person name="Aguirre-Mazzi E."/>
            <person name="Hicks A.L."/>
            <person name="Zambrana-Torrelio C."/>
            <person name="Navarrete-Macias I."/>
            <person name="Rostal M.K."/>
            <person name="Daszak P."/>
            <person name="Anthony S.J."/>
            <person name="Iniguez V."/>
            <person name="Lipkin W.I."/>
        </authorList>
    </citation>
    <scope>NUCLEOTIDE SEQUENCE</scope>
    <source>
        <strain evidence="10">A/dark fruit-eating bat/Bolivia/PBV780-781/2011</strain>
    </source>
</reference>
<dbReference type="Pfam" id="PF00601">
    <property type="entry name" value="Flu_NS2"/>
    <property type="match status" value="1"/>
</dbReference>
<dbReference type="GO" id="GO:0044423">
    <property type="term" value="C:virion component"/>
    <property type="evidence" value="ECO:0007669"/>
    <property type="project" value="UniProtKB-KW"/>
</dbReference>
<comment type="subcellular location">
    <subcellularLocation>
        <location evidence="9">Virion</location>
    </subcellularLocation>
    <subcellularLocation>
        <location evidence="9">Host nucleus</location>
    </subcellularLocation>
</comment>
<accession>A0A1W5IFQ6</accession>
<keyword evidence="3 9" id="KW-0813">Transport</keyword>
<comment type="function">
    <text evidence="7">Mediates the nuclear export of encapsidated genomic RNAs (ribonucleoproteins, RNPs). Acts as an adapter between viral RNPs complexes and the nuclear export machinery of the cell. Possesses no intrinsic RNA-binding activity, but includes a C-terminal M1-binding domain. This domain is believed to allow recognition of RNPs to which the M1 protein is bound. Because the M1 protein is not available in large quantities until the later stages of infection, such an indirect recognition mechanism probably ensures that genomic RNPs are not exported from the nucleus before sufficient quantities of viral mRNA and progeny genomic RNA have been synthesized. Furthermore, the RNPs enters the cytoplasm only when they have associated with the M1 protein that is necessary to guide them to the plasma membrane. May down-regulate viral RNA synthesis when overproduced.</text>
</comment>
<organism evidence="10">
    <name type="scientific">Influenza A virus</name>
    <name type="common">A/dark fruit-eating bat/Bolivia/PBV780-781/2011(H18N11)</name>
    <dbReference type="NCBI Taxonomy" id="1641314"/>
    <lineage>
        <taxon>Viruses</taxon>
        <taxon>Riboviria</taxon>
        <taxon>Orthornavirae</taxon>
        <taxon>Negarnaviricota</taxon>
        <taxon>Polyploviricotina</taxon>
        <taxon>Insthoviricetes</taxon>
        <taxon>Articulavirales</taxon>
        <taxon>Orthomyxoviridae</taxon>
        <taxon>Alphainfluenzavirus</taxon>
        <taxon>Alphainfluenzavirus influenzae</taxon>
        <taxon>Influenza A virus</taxon>
    </lineage>
</organism>
<evidence type="ECO:0000256" key="3">
    <source>
        <dbReference type="ARBA" id="ARBA00022448"/>
    </source>
</evidence>
<comment type="subunit">
    <text evidence="9">Binds M1 protein. May interact with host nucleoporin RAB/HRB and exportin XPO1/CRM1.</text>
</comment>
<evidence type="ECO:0000256" key="7">
    <source>
        <dbReference type="ARBA" id="ARBA00024714"/>
    </source>
</evidence>
<evidence type="ECO:0000256" key="4">
    <source>
        <dbReference type="ARBA" id="ARBA00022562"/>
    </source>
</evidence>
<dbReference type="InterPro" id="IPR000968">
    <property type="entry name" value="Flu_NS2"/>
</dbReference>
<keyword evidence="5 9" id="KW-0945">Host-virus interaction</keyword>
<name>A0A1W5IFQ6_9INFA</name>
<dbReference type="GO" id="GO:0042025">
    <property type="term" value="C:host cell nucleus"/>
    <property type="evidence" value="ECO:0007669"/>
    <property type="project" value="UniProtKB-SubCell"/>
</dbReference>
<dbReference type="GO" id="GO:0039675">
    <property type="term" value="P:exit of virus from host cell nucleus through nuclear pore"/>
    <property type="evidence" value="ECO:0007669"/>
    <property type="project" value="InterPro"/>
</dbReference>
<evidence type="ECO:0000313" key="10">
    <source>
        <dbReference type="EMBL" id="AKC43909.1"/>
    </source>
</evidence>
<dbReference type="SUPFAM" id="SSF101156">
    <property type="entry name" value="Nonstructural protein ns2, Nep, M1-binding domain"/>
    <property type="match status" value="1"/>
</dbReference>
<comment type="similarity">
    <text evidence="1 9">Belongs to the influenza viruses NEP family.</text>
</comment>
<keyword evidence="4 9" id="KW-1048">Host nucleus</keyword>
<protein>
    <recommendedName>
        <fullName evidence="2 9">Nuclear export protein</fullName>
        <shortName evidence="9">NEP</shortName>
    </recommendedName>
    <alternativeName>
        <fullName evidence="9">Non-structural protein 2</fullName>
    </alternativeName>
</protein>
<dbReference type="Gene3D" id="1.10.287.230">
    <property type="match status" value="1"/>
</dbReference>
<comment type="function">
    <text evidence="9">Mediates the nuclear export of encapsidated genomic RNAs (ribonucleoproteins, RNPs). Acts as an adapter between viral RNPs complexes and the nuclear export machinery of the cell. Possesses no intrinsic RNA-binding activity, but includes a C-terminal M1-binding domain. This domain is believed to allow recognition of RNPs bound to the protein M1. Since protein M1 is not available in large quantities before late stages of infection, such an indirect recognition mechanism probably ensures that genomic RNPs are not exported from the host nucleus until sufficient quantities of viral mRNA and progeny genomic RNA have been synthesized. Furthermore, the RNPs enter the host cytoplasm only when associated with the M1 protein that is necessary to guide them to the plasma membrane. May down-regulate viral RNA synthesis when overproduced.</text>
</comment>
<sequence>MESTPTTIAFQDILERMSKLHMNSSEADLNGMITQLKNLKFFRDSLEESLMRNGDYRKMSQQNENWRSQLGDKLNVIRNLIQTCREILLTSTNSFIEITFLAALNLLLEVEREMRTLAFQLI</sequence>
<gene>
    <name evidence="10" type="primary">NEP</name>
    <name evidence="9" type="synonym">NS</name>
    <name evidence="10" type="synonym">NS2</name>
</gene>
<comment type="subunit">
    <text evidence="8">Binds M1 protein. May interact with human nucleoporin RAB/HRB and exportin XPO1/CRM1.</text>
</comment>
<evidence type="ECO:0000256" key="9">
    <source>
        <dbReference type="RuleBase" id="RU362104"/>
    </source>
</evidence>
<evidence type="ECO:0000256" key="6">
    <source>
        <dbReference type="ARBA" id="ARBA00022844"/>
    </source>
</evidence>
<proteinExistence type="inferred from homology"/>
<dbReference type="EMBL" id="KR077936">
    <property type="protein sequence ID" value="AKC43909.1"/>
    <property type="molecule type" value="Viral_cRNA"/>
</dbReference>
<evidence type="ECO:0000256" key="8">
    <source>
        <dbReference type="ARBA" id="ARBA00026037"/>
    </source>
</evidence>
<evidence type="ECO:0000256" key="2">
    <source>
        <dbReference type="ARBA" id="ARBA00019347"/>
    </source>
</evidence>
<keyword evidence="6 9" id="KW-0946">Virion</keyword>
<evidence type="ECO:0000256" key="1">
    <source>
        <dbReference type="ARBA" id="ARBA00010673"/>
    </source>
</evidence>
<evidence type="ECO:0000256" key="5">
    <source>
        <dbReference type="ARBA" id="ARBA00022581"/>
    </source>
</evidence>